<sequence length="345" mass="40393">MIQQDQRIYNDNLPYEVKPFITQKEKTRCYSMAINSDNNLVIVGSGYYIKVFEIQQTTLNELQVLDEHKQLVLCLSFFSKSSQTRSFISAADTIIIWQEQNRKWIVQNQLRIQEDKTQIQSLVIHPQEDLIFCGSRDNIQFWFQNLNAESDEIQQQKQQQEWICKPYQYSNIFGLSINQKGDRLIACGTGQEILVMAGNNTTEWKVVEKISTNAYGLRLCFITNDVIAFQERGSRPHDQLQFYSLNSKEKLNQSNVKGGEQACNSLFPLSYIQSKQLIIDRNGYCVNVVSIRQENQYQFQTNVVQYFQFQTEYIYGTVSNDGNLLILWNDQEEEIQIRIFNASYY</sequence>
<reference evidence="1" key="1">
    <citation type="submission" date="2021-01" db="EMBL/GenBank/DDBJ databases">
        <authorList>
            <consortium name="Genoscope - CEA"/>
            <person name="William W."/>
        </authorList>
    </citation>
    <scope>NUCLEOTIDE SEQUENCE</scope>
</reference>
<proteinExistence type="predicted"/>
<dbReference type="GO" id="GO:0016226">
    <property type="term" value="P:iron-sulfur cluster assembly"/>
    <property type="evidence" value="ECO:0007669"/>
    <property type="project" value="TreeGrafter"/>
</dbReference>
<dbReference type="SMART" id="SM00320">
    <property type="entry name" value="WD40"/>
    <property type="match status" value="3"/>
</dbReference>
<accession>A0A8S1R6C5</accession>
<dbReference type="EMBL" id="CAJJDN010000142">
    <property type="protein sequence ID" value="CAD8123005.1"/>
    <property type="molecule type" value="Genomic_DNA"/>
</dbReference>
<keyword evidence="2" id="KW-1185">Reference proteome</keyword>
<dbReference type="AlphaFoldDB" id="A0A8S1R6C5"/>
<dbReference type="PANTHER" id="PTHR19920">
    <property type="entry name" value="WD40 PROTEIN CIAO1"/>
    <property type="match status" value="1"/>
</dbReference>
<protein>
    <recommendedName>
        <fullName evidence="3">WD40-repeat-containing domain</fullName>
    </recommendedName>
</protein>
<organism evidence="1 2">
    <name type="scientific">Paramecium sonneborni</name>
    <dbReference type="NCBI Taxonomy" id="65129"/>
    <lineage>
        <taxon>Eukaryota</taxon>
        <taxon>Sar</taxon>
        <taxon>Alveolata</taxon>
        <taxon>Ciliophora</taxon>
        <taxon>Intramacronucleata</taxon>
        <taxon>Oligohymenophorea</taxon>
        <taxon>Peniculida</taxon>
        <taxon>Parameciidae</taxon>
        <taxon>Paramecium</taxon>
    </lineage>
</organism>
<dbReference type="PANTHER" id="PTHR19920:SF0">
    <property type="entry name" value="CYTOSOLIC IRON-SULFUR PROTEIN ASSEMBLY PROTEIN CIAO1-RELATED"/>
    <property type="match status" value="1"/>
</dbReference>
<dbReference type="OrthoDB" id="406844at2759"/>
<gene>
    <name evidence="1" type="ORF">PSON_ATCC_30995.1.T1420014</name>
</gene>
<dbReference type="Proteomes" id="UP000692954">
    <property type="component" value="Unassembled WGS sequence"/>
</dbReference>
<dbReference type="GO" id="GO:0097361">
    <property type="term" value="C:cytosolic [4Fe-4S] assembly targeting complex"/>
    <property type="evidence" value="ECO:0007669"/>
    <property type="project" value="TreeGrafter"/>
</dbReference>
<evidence type="ECO:0000313" key="1">
    <source>
        <dbReference type="EMBL" id="CAD8123005.1"/>
    </source>
</evidence>
<comment type="caution">
    <text evidence="1">The sequence shown here is derived from an EMBL/GenBank/DDBJ whole genome shotgun (WGS) entry which is preliminary data.</text>
</comment>
<name>A0A8S1R6C5_9CILI</name>
<evidence type="ECO:0000313" key="2">
    <source>
        <dbReference type="Proteomes" id="UP000692954"/>
    </source>
</evidence>
<evidence type="ECO:0008006" key="3">
    <source>
        <dbReference type="Google" id="ProtNLM"/>
    </source>
</evidence>
<dbReference type="InterPro" id="IPR001680">
    <property type="entry name" value="WD40_rpt"/>
</dbReference>